<protein>
    <submittedName>
        <fullName evidence="3">Basic salivary proline-rich protein 1-like</fullName>
    </submittedName>
</protein>
<feature type="compositionally biased region" description="Low complexity" evidence="1">
    <location>
        <begin position="256"/>
        <end position="281"/>
    </location>
</feature>
<organism evidence="2 3">
    <name type="scientific">Eublepharis macularius</name>
    <name type="common">Leopard gecko</name>
    <name type="synonym">Cyrtodactylus macularius</name>
    <dbReference type="NCBI Taxonomy" id="481883"/>
    <lineage>
        <taxon>Eukaryota</taxon>
        <taxon>Metazoa</taxon>
        <taxon>Chordata</taxon>
        <taxon>Craniata</taxon>
        <taxon>Vertebrata</taxon>
        <taxon>Euteleostomi</taxon>
        <taxon>Lepidosauria</taxon>
        <taxon>Squamata</taxon>
        <taxon>Bifurcata</taxon>
        <taxon>Gekkota</taxon>
        <taxon>Eublepharidae</taxon>
        <taxon>Eublepharinae</taxon>
        <taxon>Eublepharis</taxon>
    </lineage>
</organism>
<evidence type="ECO:0000256" key="1">
    <source>
        <dbReference type="SAM" id="MobiDB-lite"/>
    </source>
</evidence>
<feature type="compositionally biased region" description="Pro residues" evidence="1">
    <location>
        <begin position="161"/>
        <end position="171"/>
    </location>
</feature>
<evidence type="ECO:0000313" key="2">
    <source>
        <dbReference type="Proteomes" id="UP001190640"/>
    </source>
</evidence>
<dbReference type="Proteomes" id="UP001190640">
    <property type="component" value="Chromosome 18"/>
</dbReference>
<accession>A0AA97LJW9</accession>
<dbReference type="KEGG" id="emc:129345273"/>
<feature type="compositionally biased region" description="Polar residues" evidence="1">
    <location>
        <begin position="231"/>
        <end position="240"/>
    </location>
</feature>
<name>A0AA97LJW9_EUBMA</name>
<feature type="compositionally biased region" description="Low complexity" evidence="1">
    <location>
        <begin position="405"/>
        <end position="422"/>
    </location>
</feature>
<evidence type="ECO:0000313" key="3">
    <source>
        <dbReference type="RefSeq" id="XP_054858286.1"/>
    </source>
</evidence>
<feature type="compositionally biased region" description="Basic and acidic residues" evidence="1">
    <location>
        <begin position="174"/>
        <end position="191"/>
    </location>
</feature>
<reference evidence="3" key="1">
    <citation type="submission" date="2025-08" db="UniProtKB">
        <authorList>
            <consortium name="RefSeq"/>
        </authorList>
    </citation>
    <scope>IDENTIFICATION</scope>
    <source>
        <tissue evidence="3">Blood</tissue>
    </source>
</reference>
<feature type="compositionally biased region" description="Low complexity" evidence="1">
    <location>
        <begin position="68"/>
        <end position="82"/>
    </location>
</feature>
<proteinExistence type="predicted"/>
<sequence>MDSMALHPAEVLRLPKFHPQYGGDKLERGQPHPTAGQAGRLQEGRSAPPPRPGFQPGHGQGRCPVQRAASAQATSAEAPKATPGQKAQDPAWEGPKRPGGPARPLPCPGAPAGTSTRIQPPPPASRGSPGPGDPRPPCPAHEQEPPTRSQSGAEAAGPAQGPDPPGEPLPPLGERTRHVRETLRGVPRESRGQSAAAFSARALPGRDAEYLRRSPQRGPIPGAAALAQRSRVPQRSSATAPRQARPIALALPGWEGPAAAGDSEAAAGSSQPGRGRSASGEAGPGEGGQSRAGRSAHAPTPPRPCRPAGQSAASRLLAPDRPQARAGLAGPPRRVALALGAPSRSPARRRQQQLLPGSLRGLQATPRSGGRSRKLRAEGGSLGARGSSGPQAEGGLGKAARRGSRGAACAAPARGPAQARSRTLVGKRLGQGRPPPRAGPFQRRRRPAH</sequence>
<dbReference type="RefSeq" id="XP_054858286.1">
    <property type="nucleotide sequence ID" value="XM_055002311.1"/>
</dbReference>
<gene>
    <name evidence="3" type="primary">LOC129345273</name>
</gene>
<feature type="region of interest" description="Disordered" evidence="1">
    <location>
        <begin position="1"/>
        <end position="449"/>
    </location>
</feature>
<keyword evidence="2" id="KW-1185">Reference proteome</keyword>
<dbReference type="AlphaFoldDB" id="A0AA97LJW9"/>
<dbReference type="GeneID" id="129345273"/>